<proteinExistence type="predicted"/>
<protein>
    <submittedName>
        <fullName evidence="6">TetR/AcrR family transcriptional regulator</fullName>
    </submittedName>
</protein>
<sequence length="217" mass="24486">MPEDKAPDCAGSNSTGINRKGRKFAQVLEGARTVFLKDGFELANVDEIARTAGVSKATLYSYFPDKGRLFMEVTRCECERLAQNALQEIREDAPPEQVLAAAALTLNRLLLTPVAQRMFRICVAERDRFPELAADYYRSGPEMGRKRIEAYLRAATARGELQIEKFGLAAEQFTDLARSRLWLRSMLGVQDEFSEDELRETAQEAVTTFLARYAPHR</sequence>
<dbReference type="SUPFAM" id="SSF46689">
    <property type="entry name" value="Homeodomain-like"/>
    <property type="match status" value="1"/>
</dbReference>
<dbReference type="InterPro" id="IPR050109">
    <property type="entry name" value="HTH-type_TetR-like_transc_reg"/>
</dbReference>
<keyword evidence="7" id="KW-1185">Reference proteome</keyword>
<dbReference type="EMBL" id="JANFFA010000006">
    <property type="protein sequence ID" value="MDQ2095800.1"/>
    <property type="molecule type" value="Genomic_DNA"/>
</dbReference>
<name>A0AAJ1U8Z1_9RHOB</name>
<dbReference type="PRINTS" id="PR00455">
    <property type="entry name" value="HTHTETR"/>
</dbReference>
<dbReference type="GO" id="GO:0000976">
    <property type="term" value="F:transcription cis-regulatory region binding"/>
    <property type="evidence" value="ECO:0007669"/>
    <property type="project" value="TreeGrafter"/>
</dbReference>
<reference evidence="6" key="1">
    <citation type="submission" date="2022-07" db="EMBL/GenBank/DDBJ databases">
        <authorList>
            <person name="Otstavnykh N."/>
            <person name="Isaeva M."/>
            <person name="Bystritskaya E."/>
        </authorList>
    </citation>
    <scope>NUCLEOTIDE SEQUENCE</scope>
    <source>
        <strain evidence="6">10Alg 79</strain>
    </source>
</reference>
<accession>A0AAJ1U8Z1</accession>
<reference evidence="6" key="2">
    <citation type="submission" date="2023-04" db="EMBL/GenBank/DDBJ databases">
        <title>'Rhodoalgimonas zhirmunskyi' gen. nov., isolated from a red alga.</title>
        <authorList>
            <person name="Nedashkovskaya O.I."/>
            <person name="Otstavnykh N.Y."/>
            <person name="Bystritskaya E.P."/>
            <person name="Balabanova L.A."/>
            <person name="Isaeva M.P."/>
        </authorList>
    </citation>
    <scope>NUCLEOTIDE SEQUENCE</scope>
    <source>
        <strain evidence="6">10Alg 79</strain>
    </source>
</reference>
<feature type="domain" description="HTH tetR-type" evidence="5">
    <location>
        <begin position="21"/>
        <end position="81"/>
    </location>
</feature>
<evidence type="ECO:0000313" key="6">
    <source>
        <dbReference type="EMBL" id="MDQ2095800.1"/>
    </source>
</evidence>
<dbReference type="SUPFAM" id="SSF48498">
    <property type="entry name" value="Tetracyclin repressor-like, C-terminal domain"/>
    <property type="match status" value="1"/>
</dbReference>
<dbReference type="GO" id="GO:0003700">
    <property type="term" value="F:DNA-binding transcription factor activity"/>
    <property type="evidence" value="ECO:0007669"/>
    <property type="project" value="TreeGrafter"/>
</dbReference>
<evidence type="ECO:0000256" key="3">
    <source>
        <dbReference type="ARBA" id="ARBA00023163"/>
    </source>
</evidence>
<gene>
    <name evidence="6" type="ORF">NOI20_16900</name>
</gene>
<dbReference type="PANTHER" id="PTHR30055">
    <property type="entry name" value="HTH-TYPE TRANSCRIPTIONAL REGULATOR RUTR"/>
    <property type="match status" value="1"/>
</dbReference>
<comment type="caution">
    <text evidence="6">The sequence shown here is derived from an EMBL/GenBank/DDBJ whole genome shotgun (WGS) entry which is preliminary data.</text>
</comment>
<dbReference type="Pfam" id="PF00440">
    <property type="entry name" value="TetR_N"/>
    <property type="match status" value="1"/>
</dbReference>
<dbReference type="PROSITE" id="PS50977">
    <property type="entry name" value="HTH_TETR_2"/>
    <property type="match status" value="1"/>
</dbReference>
<dbReference type="InterPro" id="IPR009057">
    <property type="entry name" value="Homeodomain-like_sf"/>
</dbReference>
<evidence type="ECO:0000256" key="2">
    <source>
        <dbReference type="ARBA" id="ARBA00023125"/>
    </source>
</evidence>
<dbReference type="Gene3D" id="1.10.357.10">
    <property type="entry name" value="Tetracycline Repressor, domain 2"/>
    <property type="match status" value="1"/>
</dbReference>
<dbReference type="Proteomes" id="UP001227162">
    <property type="component" value="Unassembled WGS sequence"/>
</dbReference>
<keyword evidence="2 4" id="KW-0238">DNA-binding</keyword>
<dbReference type="Pfam" id="PF14246">
    <property type="entry name" value="TetR_C_7"/>
    <property type="match status" value="1"/>
</dbReference>
<evidence type="ECO:0000259" key="5">
    <source>
        <dbReference type="PROSITE" id="PS50977"/>
    </source>
</evidence>
<dbReference type="InterPro" id="IPR001647">
    <property type="entry name" value="HTH_TetR"/>
</dbReference>
<dbReference type="InterPro" id="IPR036271">
    <property type="entry name" value="Tet_transcr_reg_TetR-rel_C_sf"/>
</dbReference>
<organism evidence="6 7">
    <name type="scientific">Rhodalgimonas zhirmunskyi</name>
    <dbReference type="NCBI Taxonomy" id="2964767"/>
    <lineage>
        <taxon>Bacteria</taxon>
        <taxon>Pseudomonadati</taxon>
        <taxon>Pseudomonadota</taxon>
        <taxon>Alphaproteobacteria</taxon>
        <taxon>Rhodobacterales</taxon>
        <taxon>Roseobacteraceae</taxon>
        <taxon>Rhodalgimonas</taxon>
    </lineage>
</organism>
<dbReference type="InterPro" id="IPR039536">
    <property type="entry name" value="TetR_C_Proteobacteria"/>
</dbReference>
<evidence type="ECO:0000313" key="7">
    <source>
        <dbReference type="Proteomes" id="UP001227162"/>
    </source>
</evidence>
<feature type="DNA-binding region" description="H-T-H motif" evidence="4">
    <location>
        <begin position="44"/>
        <end position="63"/>
    </location>
</feature>
<dbReference type="FunFam" id="1.10.10.60:FF:000141">
    <property type="entry name" value="TetR family transcriptional regulator"/>
    <property type="match status" value="1"/>
</dbReference>
<dbReference type="RefSeq" id="WP_317627423.1">
    <property type="nucleotide sequence ID" value="NZ_JANFFA010000006.1"/>
</dbReference>
<keyword evidence="3" id="KW-0804">Transcription</keyword>
<dbReference type="AlphaFoldDB" id="A0AAJ1U8Z1"/>
<keyword evidence="1" id="KW-0805">Transcription regulation</keyword>
<dbReference type="Gene3D" id="1.10.10.60">
    <property type="entry name" value="Homeodomain-like"/>
    <property type="match status" value="1"/>
</dbReference>
<dbReference type="PANTHER" id="PTHR30055:SF146">
    <property type="entry name" value="HTH-TYPE TRANSCRIPTIONAL DUAL REGULATOR CECR"/>
    <property type="match status" value="1"/>
</dbReference>
<evidence type="ECO:0000256" key="1">
    <source>
        <dbReference type="ARBA" id="ARBA00023015"/>
    </source>
</evidence>
<evidence type="ECO:0000256" key="4">
    <source>
        <dbReference type="PROSITE-ProRule" id="PRU00335"/>
    </source>
</evidence>